<feature type="domain" description="Phorbol-ester/DAG-type" evidence="5">
    <location>
        <begin position="7"/>
        <end position="57"/>
    </location>
</feature>
<evidence type="ECO:0000256" key="4">
    <source>
        <dbReference type="ARBA" id="ARBA00022833"/>
    </source>
</evidence>
<organism evidence="6 7">
    <name type="scientific">Rozella allomycis (strain CSF55)</name>
    <dbReference type="NCBI Taxonomy" id="988480"/>
    <lineage>
        <taxon>Eukaryota</taxon>
        <taxon>Fungi</taxon>
        <taxon>Fungi incertae sedis</taxon>
        <taxon>Cryptomycota</taxon>
        <taxon>Cryptomycota incertae sedis</taxon>
        <taxon>Rozella</taxon>
    </lineage>
</organism>
<dbReference type="GO" id="GO:0005884">
    <property type="term" value="C:actin filament"/>
    <property type="evidence" value="ECO:0007669"/>
    <property type="project" value="TreeGrafter"/>
</dbReference>
<dbReference type="PRINTS" id="PR00008">
    <property type="entry name" value="DAGPEDOMAIN"/>
</dbReference>
<dbReference type="SMART" id="SM00109">
    <property type="entry name" value="C1"/>
    <property type="match status" value="1"/>
</dbReference>
<keyword evidence="4" id="KW-0862">Zinc</keyword>
<dbReference type="GO" id="GO:0005737">
    <property type="term" value="C:cytoplasm"/>
    <property type="evidence" value="ECO:0007669"/>
    <property type="project" value="UniProtKB-SubCell"/>
</dbReference>
<evidence type="ECO:0000313" key="7">
    <source>
        <dbReference type="Proteomes" id="UP000281549"/>
    </source>
</evidence>
<dbReference type="GO" id="GO:0046872">
    <property type="term" value="F:metal ion binding"/>
    <property type="evidence" value="ECO:0007669"/>
    <property type="project" value="UniProtKB-KW"/>
</dbReference>
<evidence type="ECO:0000313" key="6">
    <source>
        <dbReference type="EMBL" id="RKP19847.1"/>
    </source>
</evidence>
<dbReference type="PANTHER" id="PTHR46184:SF5">
    <property type="entry name" value="UNCONVENTIONAL MYOSIN-IXA-LIKE"/>
    <property type="match status" value="1"/>
</dbReference>
<dbReference type="GO" id="GO:0035556">
    <property type="term" value="P:intracellular signal transduction"/>
    <property type="evidence" value="ECO:0007669"/>
    <property type="project" value="InterPro"/>
</dbReference>
<name>A0A4P9YJS4_ROZAC</name>
<protein>
    <recommendedName>
        <fullName evidence="5">Phorbol-ester/DAG-type domain-containing protein</fullName>
    </recommendedName>
</protein>
<dbReference type="InterPro" id="IPR020454">
    <property type="entry name" value="DAG/PE-bd"/>
</dbReference>
<dbReference type="AlphaFoldDB" id="A0A4P9YJS4"/>
<dbReference type="InterPro" id="IPR002219">
    <property type="entry name" value="PKC_DAG/PE"/>
</dbReference>
<dbReference type="GO" id="GO:0000146">
    <property type="term" value="F:microfilament motor activity"/>
    <property type="evidence" value="ECO:0007669"/>
    <property type="project" value="InterPro"/>
</dbReference>
<reference evidence="7" key="1">
    <citation type="journal article" date="2018" name="Nat. Microbiol.">
        <title>Leveraging single-cell genomics to expand the fungal tree of life.</title>
        <authorList>
            <person name="Ahrendt S.R."/>
            <person name="Quandt C.A."/>
            <person name="Ciobanu D."/>
            <person name="Clum A."/>
            <person name="Salamov A."/>
            <person name="Andreopoulos B."/>
            <person name="Cheng J.F."/>
            <person name="Woyke T."/>
            <person name="Pelin A."/>
            <person name="Henrissat B."/>
            <person name="Reynolds N.K."/>
            <person name="Benny G.L."/>
            <person name="Smith M.E."/>
            <person name="James T.Y."/>
            <person name="Grigoriev I.V."/>
        </authorList>
    </citation>
    <scope>NUCLEOTIDE SEQUENCE [LARGE SCALE GENOMIC DNA]</scope>
    <source>
        <strain evidence="7">CSF55</strain>
    </source>
</reference>
<sequence length="91" mass="10498">QIYENNGHKFRTKTFTVPAACHYCQDVLWGASLQGLECYGCKFVCHKNCYTLINTTCSENTALKSAKPLYFMTANIKERNKWIQGLELLRK</sequence>
<feature type="non-terminal residue" evidence="6">
    <location>
        <position position="91"/>
    </location>
</feature>
<dbReference type="PANTHER" id="PTHR46184">
    <property type="entry name" value="UNCONVENTIONAL MYOSIN-IXB-LIKE PROTEIN"/>
    <property type="match status" value="1"/>
</dbReference>
<keyword evidence="3" id="KW-0479">Metal-binding</keyword>
<gene>
    <name evidence="6" type="ORF">ROZALSC1DRAFT_5994</name>
</gene>
<comment type="subcellular location">
    <subcellularLocation>
        <location evidence="1">Cytoplasm</location>
    </subcellularLocation>
</comment>
<dbReference type="PROSITE" id="PS00479">
    <property type="entry name" value="ZF_DAG_PE_1"/>
    <property type="match status" value="1"/>
</dbReference>
<dbReference type="PROSITE" id="PS50081">
    <property type="entry name" value="ZF_DAG_PE_2"/>
    <property type="match status" value="1"/>
</dbReference>
<dbReference type="Pfam" id="PF00130">
    <property type="entry name" value="C1_1"/>
    <property type="match status" value="1"/>
</dbReference>
<evidence type="ECO:0000256" key="1">
    <source>
        <dbReference type="ARBA" id="ARBA00004496"/>
    </source>
</evidence>
<dbReference type="Proteomes" id="UP000281549">
    <property type="component" value="Unassembled WGS sequence"/>
</dbReference>
<dbReference type="EMBL" id="ML005150">
    <property type="protein sequence ID" value="RKP19847.1"/>
    <property type="molecule type" value="Genomic_DNA"/>
</dbReference>
<dbReference type="Gene3D" id="3.30.60.20">
    <property type="match status" value="1"/>
</dbReference>
<dbReference type="GO" id="GO:0005096">
    <property type="term" value="F:GTPase activator activity"/>
    <property type="evidence" value="ECO:0007669"/>
    <property type="project" value="InterPro"/>
</dbReference>
<keyword evidence="2" id="KW-0963">Cytoplasm</keyword>
<proteinExistence type="predicted"/>
<evidence type="ECO:0000256" key="3">
    <source>
        <dbReference type="ARBA" id="ARBA00022723"/>
    </source>
</evidence>
<feature type="non-terminal residue" evidence="6">
    <location>
        <position position="1"/>
    </location>
</feature>
<evidence type="ECO:0000259" key="5">
    <source>
        <dbReference type="PROSITE" id="PS50081"/>
    </source>
</evidence>
<accession>A0A4P9YJS4</accession>
<evidence type="ECO:0000256" key="2">
    <source>
        <dbReference type="ARBA" id="ARBA00022490"/>
    </source>
</evidence>
<dbReference type="SUPFAM" id="SSF57889">
    <property type="entry name" value="Cysteine-rich domain"/>
    <property type="match status" value="1"/>
</dbReference>
<dbReference type="InterPro" id="IPR046987">
    <property type="entry name" value="Myo9"/>
</dbReference>
<dbReference type="InterPro" id="IPR046349">
    <property type="entry name" value="C1-like_sf"/>
</dbReference>
<dbReference type="GO" id="GO:0051015">
    <property type="term" value="F:actin filament binding"/>
    <property type="evidence" value="ECO:0007669"/>
    <property type="project" value="TreeGrafter"/>
</dbReference>